<feature type="transmembrane region" description="Helical" evidence="19">
    <location>
        <begin position="14"/>
        <end position="34"/>
    </location>
</feature>
<evidence type="ECO:0000256" key="11">
    <source>
        <dbReference type="ARBA" id="ARBA00023136"/>
    </source>
</evidence>
<sequence length="224" mass="25470">MQKYFHNPKLHRTLSRLATGILFMVLHVASRGFIPMQYMLTDEFLKQSNFFYRLGYMIAFSQFLIMRYLGIWLFSEGSCILMGLGCTGNVHVKYLSGDQSSSSPKNYTGTVNTSTSRKTAILGGGATVDYDFQALEQEVLEGRAVVTEADHTKYVYKRLKFLGNKQLSQMITLLFLSVWHGFYSGYYVNFFLEFITVYSEKEAFSYYCAVKADQAMASAVAEVS</sequence>
<evidence type="ECO:0000256" key="5">
    <source>
        <dbReference type="ARBA" id="ARBA00022516"/>
    </source>
</evidence>
<dbReference type="Pfam" id="PF03062">
    <property type="entry name" value="MBOAT"/>
    <property type="match status" value="2"/>
</dbReference>
<evidence type="ECO:0000256" key="17">
    <source>
        <dbReference type="ARBA" id="ARBA00038923"/>
    </source>
</evidence>
<keyword evidence="5" id="KW-0444">Lipid biosynthesis</keyword>
<keyword evidence="12" id="KW-0594">Phospholipid biosynthesis</keyword>
<evidence type="ECO:0000256" key="13">
    <source>
        <dbReference type="ARBA" id="ARBA00023264"/>
    </source>
</evidence>
<evidence type="ECO:0000256" key="10">
    <source>
        <dbReference type="ARBA" id="ARBA00023098"/>
    </source>
</evidence>
<dbReference type="EC" id="2.3.1.n6" evidence="17"/>
<dbReference type="EC" id="2.3.1.23" evidence="16"/>
<dbReference type="AlphaFoldDB" id="A0A3P7LRQ6"/>
<keyword evidence="10" id="KW-0443">Lipid metabolism</keyword>
<dbReference type="PANTHER" id="PTHR13906">
    <property type="entry name" value="PORCUPINE"/>
    <property type="match status" value="1"/>
</dbReference>
<keyword evidence="9 19" id="KW-1133">Transmembrane helix</keyword>
<accession>A0A3P7LRQ6</accession>
<comment type="subcellular location">
    <subcellularLocation>
        <location evidence="2">Endoplasmic reticulum</location>
    </subcellularLocation>
    <subcellularLocation>
        <location evidence="1">Membrane</location>
        <topology evidence="1">Multi-pass membrane protein</topology>
    </subcellularLocation>
</comment>
<comment type="pathway">
    <text evidence="3">Lipid metabolism; phospholipid metabolism.</text>
</comment>
<reference evidence="20 21" key="1">
    <citation type="submission" date="2018-11" db="EMBL/GenBank/DDBJ databases">
        <authorList>
            <consortium name="Pathogen Informatics"/>
        </authorList>
    </citation>
    <scope>NUCLEOTIDE SEQUENCE [LARGE SCALE GENOMIC DNA]</scope>
</reference>
<comment type="pathway">
    <text evidence="15">Phospholipid metabolism.</text>
</comment>
<evidence type="ECO:0000256" key="3">
    <source>
        <dbReference type="ARBA" id="ARBA00005074"/>
    </source>
</evidence>
<keyword evidence="11 19" id="KW-0472">Membrane</keyword>
<dbReference type="GO" id="GO:0005783">
    <property type="term" value="C:endoplasmic reticulum"/>
    <property type="evidence" value="ECO:0007669"/>
    <property type="project" value="UniProtKB-SubCell"/>
</dbReference>
<evidence type="ECO:0000313" key="20">
    <source>
        <dbReference type="EMBL" id="VDN12698.1"/>
    </source>
</evidence>
<evidence type="ECO:0000313" key="21">
    <source>
        <dbReference type="Proteomes" id="UP000281553"/>
    </source>
</evidence>
<protein>
    <recommendedName>
        <fullName evidence="18">Lysophospholipid acyltransferase 5</fullName>
        <ecNumber evidence="16">2.3.1.23</ecNumber>
        <ecNumber evidence="17">2.3.1.n6</ecNumber>
    </recommendedName>
</protein>
<dbReference type="PANTHER" id="PTHR13906:SF14">
    <property type="entry name" value="LYSOPHOSPHOLIPID ACYLTRANSFERASE 5"/>
    <property type="match status" value="1"/>
</dbReference>
<evidence type="ECO:0000256" key="1">
    <source>
        <dbReference type="ARBA" id="ARBA00004141"/>
    </source>
</evidence>
<evidence type="ECO:0000256" key="6">
    <source>
        <dbReference type="ARBA" id="ARBA00022679"/>
    </source>
</evidence>
<dbReference type="InterPro" id="IPR049941">
    <property type="entry name" value="LPLAT_7/PORCN-like"/>
</dbReference>
<dbReference type="GO" id="GO:0006656">
    <property type="term" value="P:phosphatidylcholine biosynthetic process"/>
    <property type="evidence" value="ECO:0007669"/>
    <property type="project" value="TreeGrafter"/>
</dbReference>
<dbReference type="GO" id="GO:0030258">
    <property type="term" value="P:lipid modification"/>
    <property type="evidence" value="ECO:0007669"/>
    <property type="project" value="TreeGrafter"/>
</dbReference>
<keyword evidence="6" id="KW-0808">Transferase</keyword>
<evidence type="ECO:0000256" key="15">
    <source>
        <dbReference type="ARBA" id="ARBA00025707"/>
    </source>
</evidence>
<dbReference type="GO" id="GO:0071617">
    <property type="term" value="F:lysophospholipid acyltransferase activity"/>
    <property type="evidence" value="ECO:0007669"/>
    <property type="project" value="TreeGrafter"/>
</dbReference>
<feature type="transmembrane region" description="Helical" evidence="19">
    <location>
        <begin position="167"/>
        <end position="188"/>
    </location>
</feature>
<keyword evidence="13" id="KW-1208">Phospholipid metabolism</keyword>
<keyword evidence="21" id="KW-1185">Reference proteome</keyword>
<evidence type="ECO:0000256" key="18">
    <source>
        <dbReference type="ARBA" id="ARBA00039721"/>
    </source>
</evidence>
<evidence type="ECO:0000256" key="9">
    <source>
        <dbReference type="ARBA" id="ARBA00022989"/>
    </source>
</evidence>
<proteinExistence type="inferred from homology"/>
<dbReference type="OrthoDB" id="5974730at2759"/>
<keyword evidence="14" id="KW-0012">Acyltransferase</keyword>
<feature type="transmembrane region" description="Helical" evidence="19">
    <location>
        <begin position="54"/>
        <end position="74"/>
    </location>
</feature>
<evidence type="ECO:0000256" key="19">
    <source>
        <dbReference type="SAM" id="Phobius"/>
    </source>
</evidence>
<organism evidence="20 21">
    <name type="scientific">Dibothriocephalus latus</name>
    <name type="common">Fish tapeworm</name>
    <name type="synonym">Diphyllobothrium latum</name>
    <dbReference type="NCBI Taxonomy" id="60516"/>
    <lineage>
        <taxon>Eukaryota</taxon>
        <taxon>Metazoa</taxon>
        <taxon>Spiralia</taxon>
        <taxon>Lophotrochozoa</taxon>
        <taxon>Platyhelminthes</taxon>
        <taxon>Cestoda</taxon>
        <taxon>Eucestoda</taxon>
        <taxon>Diphyllobothriidea</taxon>
        <taxon>Diphyllobothriidae</taxon>
        <taxon>Dibothriocephalus</taxon>
    </lineage>
</organism>
<evidence type="ECO:0000256" key="14">
    <source>
        <dbReference type="ARBA" id="ARBA00023315"/>
    </source>
</evidence>
<evidence type="ECO:0000256" key="12">
    <source>
        <dbReference type="ARBA" id="ARBA00023209"/>
    </source>
</evidence>
<name>A0A3P7LRQ6_DIBLA</name>
<evidence type="ECO:0000256" key="8">
    <source>
        <dbReference type="ARBA" id="ARBA00022824"/>
    </source>
</evidence>
<dbReference type="GO" id="GO:0016020">
    <property type="term" value="C:membrane"/>
    <property type="evidence" value="ECO:0007669"/>
    <property type="project" value="UniProtKB-SubCell"/>
</dbReference>
<dbReference type="Proteomes" id="UP000281553">
    <property type="component" value="Unassembled WGS sequence"/>
</dbReference>
<gene>
    <name evidence="20" type="ORF">DILT_LOCUS8529</name>
</gene>
<dbReference type="EMBL" id="UYRU01054527">
    <property type="protein sequence ID" value="VDN12698.1"/>
    <property type="molecule type" value="Genomic_DNA"/>
</dbReference>
<comment type="similarity">
    <text evidence="4">Belongs to the membrane-bound acyltransferase family.</text>
</comment>
<dbReference type="InterPro" id="IPR004299">
    <property type="entry name" value="MBOAT_fam"/>
</dbReference>
<evidence type="ECO:0000256" key="16">
    <source>
        <dbReference type="ARBA" id="ARBA00026120"/>
    </source>
</evidence>
<evidence type="ECO:0000256" key="7">
    <source>
        <dbReference type="ARBA" id="ARBA00022692"/>
    </source>
</evidence>
<keyword evidence="7 19" id="KW-0812">Transmembrane</keyword>
<evidence type="ECO:0000256" key="4">
    <source>
        <dbReference type="ARBA" id="ARBA00010323"/>
    </source>
</evidence>
<dbReference type="GO" id="GO:0047184">
    <property type="term" value="F:1-acylglycerophosphocholine O-acyltransferase activity"/>
    <property type="evidence" value="ECO:0007669"/>
    <property type="project" value="UniProtKB-EC"/>
</dbReference>
<evidence type="ECO:0000256" key="2">
    <source>
        <dbReference type="ARBA" id="ARBA00004240"/>
    </source>
</evidence>
<keyword evidence="8" id="KW-0256">Endoplasmic reticulum</keyword>